<gene>
    <name evidence="1" type="ORF">ACFQDL_07635</name>
</gene>
<dbReference type="RefSeq" id="WP_379908488.1">
    <property type="nucleotide sequence ID" value="NZ_JBHSWE010000001.1"/>
</dbReference>
<proteinExistence type="predicted"/>
<accession>A0ABW1ZXT9</accession>
<evidence type="ECO:0000313" key="1">
    <source>
        <dbReference type="EMBL" id="MFC6669969.1"/>
    </source>
</evidence>
<sequence length="79" mass="9151">MTKVELAIDQWRREMPGLDLLPMEVIGRLGKATRLISRGHLDPFFQRQGLHQGSSTCWRRCVGPVPPTRWHRLNCSRPC</sequence>
<evidence type="ECO:0000313" key="2">
    <source>
        <dbReference type="Proteomes" id="UP001596422"/>
    </source>
</evidence>
<dbReference type="Proteomes" id="UP001596422">
    <property type="component" value="Unassembled WGS sequence"/>
</dbReference>
<reference evidence="2" key="1">
    <citation type="journal article" date="2019" name="Int. J. Syst. Evol. Microbiol.">
        <title>The Global Catalogue of Microorganisms (GCM) 10K type strain sequencing project: providing services to taxonomists for standard genome sequencing and annotation.</title>
        <authorList>
            <consortium name="The Broad Institute Genomics Platform"/>
            <consortium name="The Broad Institute Genome Sequencing Center for Infectious Disease"/>
            <person name="Wu L."/>
            <person name="Ma J."/>
        </authorList>
    </citation>
    <scope>NUCLEOTIDE SEQUENCE [LARGE SCALE GENOMIC DNA]</scope>
    <source>
        <strain evidence="2">NBRC 111756</strain>
    </source>
</reference>
<organism evidence="1 2">
    <name type="scientific">Marinobacterium aestuariivivens</name>
    <dbReference type="NCBI Taxonomy" id="1698799"/>
    <lineage>
        <taxon>Bacteria</taxon>
        <taxon>Pseudomonadati</taxon>
        <taxon>Pseudomonadota</taxon>
        <taxon>Gammaproteobacteria</taxon>
        <taxon>Oceanospirillales</taxon>
        <taxon>Oceanospirillaceae</taxon>
        <taxon>Marinobacterium</taxon>
    </lineage>
</organism>
<keyword evidence="2" id="KW-1185">Reference proteome</keyword>
<dbReference type="EMBL" id="JBHSWE010000001">
    <property type="protein sequence ID" value="MFC6669969.1"/>
    <property type="molecule type" value="Genomic_DNA"/>
</dbReference>
<protein>
    <submittedName>
        <fullName evidence="1">Uncharacterized protein</fullName>
    </submittedName>
</protein>
<comment type="caution">
    <text evidence="1">The sequence shown here is derived from an EMBL/GenBank/DDBJ whole genome shotgun (WGS) entry which is preliminary data.</text>
</comment>
<name>A0ABW1ZXT9_9GAMM</name>